<name>A0A3P7KIN5_STRVU</name>
<gene>
    <name evidence="1" type="ORF">SVUK_LOCUS2966</name>
</gene>
<evidence type="ECO:0000313" key="1">
    <source>
        <dbReference type="EMBL" id="VDM67968.1"/>
    </source>
</evidence>
<dbReference type="Proteomes" id="UP000270094">
    <property type="component" value="Unassembled WGS sequence"/>
</dbReference>
<keyword evidence="2" id="KW-1185">Reference proteome</keyword>
<dbReference type="AlphaFoldDB" id="A0A3P7KIN5"/>
<sequence length="48" mass="5551">MVANLDRVTFWSCAHTLVLLGVGALQVFMIRSCVIHPYRSLWQIDLLY</sequence>
<evidence type="ECO:0000313" key="2">
    <source>
        <dbReference type="Proteomes" id="UP000270094"/>
    </source>
</evidence>
<proteinExistence type="predicted"/>
<protein>
    <submittedName>
        <fullName evidence="1">Uncharacterized protein</fullName>
    </submittedName>
</protein>
<dbReference type="OrthoDB" id="5830991at2759"/>
<accession>A0A3P7KIN5</accession>
<dbReference type="EMBL" id="UYYB01007165">
    <property type="protein sequence ID" value="VDM67968.1"/>
    <property type="molecule type" value="Genomic_DNA"/>
</dbReference>
<reference evidence="1 2" key="1">
    <citation type="submission" date="2018-11" db="EMBL/GenBank/DDBJ databases">
        <authorList>
            <consortium name="Pathogen Informatics"/>
        </authorList>
    </citation>
    <scope>NUCLEOTIDE SEQUENCE [LARGE SCALE GENOMIC DNA]</scope>
</reference>
<organism evidence="1 2">
    <name type="scientific">Strongylus vulgaris</name>
    <name type="common">Blood worm</name>
    <dbReference type="NCBI Taxonomy" id="40348"/>
    <lineage>
        <taxon>Eukaryota</taxon>
        <taxon>Metazoa</taxon>
        <taxon>Ecdysozoa</taxon>
        <taxon>Nematoda</taxon>
        <taxon>Chromadorea</taxon>
        <taxon>Rhabditida</taxon>
        <taxon>Rhabditina</taxon>
        <taxon>Rhabditomorpha</taxon>
        <taxon>Strongyloidea</taxon>
        <taxon>Strongylidae</taxon>
        <taxon>Strongylus</taxon>
    </lineage>
</organism>